<proteinExistence type="predicted"/>
<evidence type="ECO:0000313" key="1">
    <source>
        <dbReference type="EMBL" id="KAJ1111594.1"/>
    </source>
</evidence>
<dbReference type="AlphaFoldDB" id="A0AAV7N8Q0"/>
<keyword evidence="2" id="KW-1185">Reference proteome</keyword>
<gene>
    <name evidence="1" type="ORF">NDU88_008911</name>
</gene>
<reference evidence="1" key="1">
    <citation type="journal article" date="2022" name="bioRxiv">
        <title>Sequencing and chromosome-scale assembly of the giantPleurodeles waltlgenome.</title>
        <authorList>
            <person name="Brown T."/>
            <person name="Elewa A."/>
            <person name="Iarovenko S."/>
            <person name="Subramanian E."/>
            <person name="Araus A.J."/>
            <person name="Petzold A."/>
            <person name="Susuki M."/>
            <person name="Suzuki K.-i.T."/>
            <person name="Hayashi T."/>
            <person name="Toyoda A."/>
            <person name="Oliveira C."/>
            <person name="Osipova E."/>
            <person name="Leigh N.D."/>
            <person name="Simon A."/>
            <person name="Yun M.H."/>
        </authorList>
    </citation>
    <scope>NUCLEOTIDE SEQUENCE</scope>
    <source>
        <strain evidence="1">20211129_DDA</strain>
        <tissue evidence="1">Liver</tissue>
    </source>
</reference>
<feature type="non-terminal residue" evidence="1">
    <location>
        <position position="60"/>
    </location>
</feature>
<comment type="caution">
    <text evidence="1">The sequence shown here is derived from an EMBL/GenBank/DDBJ whole genome shotgun (WGS) entry which is preliminary data.</text>
</comment>
<dbReference type="EMBL" id="JANPWB010000013">
    <property type="protein sequence ID" value="KAJ1111594.1"/>
    <property type="molecule type" value="Genomic_DNA"/>
</dbReference>
<organism evidence="1 2">
    <name type="scientific">Pleurodeles waltl</name>
    <name type="common">Iberian ribbed newt</name>
    <dbReference type="NCBI Taxonomy" id="8319"/>
    <lineage>
        <taxon>Eukaryota</taxon>
        <taxon>Metazoa</taxon>
        <taxon>Chordata</taxon>
        <taxon>Craniata</taxon>
        <taxon>Vertebrata</taxon>
        <taxon>Euteleostomi</taxon>
        <taxon>Amphibia</taxon>
        <taxon>Batrachia</taxon>
        <taxon>Caudata</taxon>
        <taxon>Salamandroidea</taxon>
        <taxon>Salamandridae</taxon>
        <taxon>Pleurodelinae</taxon>
        <taxon>Pleurodeles</taxon>
    </lineage>
</organism>
<accession>A0AAV7N8Q0</accession>
<sequence length="60" mass="6125">LSHCSCTSHTAPAVPAQLSHCSCMPAQLSHCSSSACTALTLLLHLSHCSCSACTALTLLL</sequence>
<name>A0AAV7N8Q0_PLEWA</name>
<evidence type="ECO:0000313" key="2">
    <source>
        <dbReference type="Proteomes" id="UP001066276"/>
    </source>
</evidence>
<dbReference type="Proteomes" id="UP001066276">
    <property type="component" value="Chromosome 9"/>
</dbReference>
<feature type="non-terminal residue" evidence="1">
    <location>
        <position position="1"/>
    </location>
</feature>
<protein>
    <submittedName>
        <fullName evidence="1">Uncharacterized protein</fullName>
    </submittedName>
</protein>